<protein>
    <submittedName>
        <fullName evidence="1">Uncharacterized protein</fullName>
    </submittedName>
</protein>
<organism evidence="1">
    <name type="scientific">Vibrio cholerae (strain MO10)</name>
    <dbReference type="NCBI Taxonomy" id="345072"/>
    <lineage>
        <taxon>Bacteria</taxon>
        <taxon>Pseudomonadati</taxon>
        <taxon>Pseudomonadota</taxon>
        <taxon>Gammaproteobacteria</taxon>
        <taxon>Vibrionales</taxon>
        <taxon>Vibrionaceae</taxon>
        <taxon>Vibrio</taxon>
    </lineage>
</organism>
<dbReference type="EMBL" id="DS990139">
    <property type="protein sequence ID" value="EET25355.1"/>
    <property type="molecule type" value="Genomic_DNA"/>
</dbReference>
<dbReference type="Proteomes" id="UP000004687">
    <property type="component" value="Unassembled WGS sequence"/>
</dbReference>
<reference evidence="1" key="1">
    <citation type="submission" date="2005-09" db="EMBL/GenBank/DDBJ databases">
        <title>Annotation of Vibrio cholerae MO10.</title>
        <authorList>
            <person name="Colwell R."/>
            <person name="Grim C.J."/>
            <person name="Young S."/>
            <person name="Jaffe D."/>
            <person name="Gnerre S."/>
            <person name="Berlin A."/>
            <person name="Heiman D."/>
            <person name="Hepburn T."/>
            <person name="Shea T."/>
            <person name="Sykes S."/>
            <person name="Yandava C."/>
            <person name="Alvarado L."/>
            <person name="Kodira C."/>
            <person name="Borodovsky M."/>
            <person name="Heidelberg J."/>
            <person name="Lander E."/>
            <person name="Galagan J."/>
            <person name="Nusbaum C."/>
            <person name="Birren B."/>
        </authorList>
    </citation>
    <scope>NUCLEOTIDE SEQUENCE [LARGE SCALE GENOMIC DNA]</scope>
    <source>
        <strain evidence="1">MO10</strain>
    </source>
</reference>
<dbReference type="HOGENOM" id="CLU_3159125_0_0_6"/>
<evidence type="ECO:0000313" key="1">
    <source>
        <dbReference type="EMBL" id="EET25355.1"/>
    </source>
</evidence>
<accession>A0A0X1L465</accession>
<name>A0A0X1L465_VIBCO</name>
<sequence>MGAAAPFFVAANRHSPDWRSFISLENHLLEKCDPFQTLPCHHHQAKRG</sequence>
<reference evidence="1" key="2">
    <citation type="submission" date="2008-07" db="EMBL/GenBank/DDBJ databases">
        <authorList>
            <consortium name="Broad Institute Genome Sequencing Platform"/>
            <person name="Colwell R."/>
            <person name="Grim C.J."/>
            <person name="Young S."/>
            <person name="Jaffe D."/>
            <person name="Gnerre S."/>
            <person name="Berlin A."/>
            <person name="Heiman D."/>
            <person name="Hepburn T."/>
            <person name="Shea T."/>
            <person name="Sykes S."/>
            <person name="Alvarado L."/>
            <person name="Kodira C."/>
            <person name="Heidelberg J."/>
            <person name="Lander E."/>
            <person name="Galagan J."/>
            <person name="Nusbaum C."/>
            <person name="Birren B."/>
        </authorList>
    </citation>
    <scope>NUCLEOTIDE SEQUENCE [LARGE SCALE GENOMIC DNA]</scope>
    <source>
        <strain evidence="1">MO10</strain>
    </source>
</reference>
<proteinExistence type="predicted"/>
<dbReference type="AlphaFoldDB" id="A0A0X1L465"/>
<gene>
    <name evidence="1" type="ORF">VchoM_03382</name>
</gene>